<gene>
    <name evidence="1" type="ORF">GCM10010468_06530</name>
</gene>
<protein>
    <submittedName>
        <fullName evidence="1">Uncharacterized protein</fullName>
    </submittedName>
</protein>
<evidence type="ECO:0000313" key="2">
    <source>
        <dbReference type="Proteomes" id="UP001501237"/>
    </source>
</evidence>
<comment type="caution">
    <text evidence="1">The sequence shown here is derived from an EMBL/GenBank/DDBJ whole genome shotgun (WGS) entry which is preliminary data.</text>
</comment>
<keyword evidence="2" id="KW-1185">Reference proteome</keyword>
<organism evidence="1 2">
    <name type="scientific">Actinocorallia longicatena</name>
    <dbReference type="NCBI Taxonomy" id="111803"/>
    <lineage>
        <taxon>Bacteria</taxon>
        <taxon>Bacillati</taxon>
        <taxon>Actinomycetota</taxon>
        <taxon>Actinomycetes</taxon>
        <taxon>Streptosporangiales</taxon>
        <taxon>Thermomonosporaceae</taxon>
        <taxon>Actinocorallia</taxon>
    </lineage>
</organism>
<evidence type="ECO:0000313" key="1">
    <source>
        <dbReference type="EMBL" id="GAA3196106.1"/>
    </source>
</evidence>
<dbReference type="EMBL" id="BAAAUV010000002">
    <property type="protein sequence ID" value="GAA3196106.1"/>
    <property type="molecule type" value="Genomic_DNA"/>
</dbReference>
<proteinExistence type="predicted"/>
<dbReference type="Proteomes" id="UP001501237">
    <property type="component" value="Unassembled WGS sequence"/>
</dbReference>
<accession>A0ABP6PYP8</accession>
<name>A0ABP6PYP8_9ACTN</name>
<reference evidence="2" key="1">
    <citation type="journal article" date="2019" name="Int. J. Syst. Evol. Microbiol.">
        <title>The Global Catalogue of Microorganisms (GCM) 10K type strain sequencing project: providing services to taxonomists for standard genome sequencing and annotation.</title>
        <authorList>
            <consortium name="The Broad Institute Genomics Platform"/>
            <consortium name="The Broad Institute Genome Sequencing Center for Infectious Disease"/>
            <person name="Wu L."/>
            <person name="Ma J."/>
        </authorList>
    </citation>
    <scope>NUCLEOTIDE SEQUENCE [LARGE SCALE GENOMIC DNA]</scope>
    <source>
        <strain evidence="2">JCM 9377</strain>
    </source>
</reference>
<sequence>MLGRGVFPLFDGRGVSPGPGVAEGEGVVGGGPDGRAVIGGGLSVLTGSTAIATGDGLLKAASRRTGLTASQETVTAQAVAAAQTVP</sequence>